<dbReference type="EMBL" id="KZ559138">
    <property type="protein sequence ID" value="PLB38122.1"/>
    <property type="molecule type" value="Genomic_DNA"/>
</dbReference>
<evidence type="ECO:0008006" key="4">
    <source>
        <dbReference type="Google" id="ProtNLM"/>
    </source>
</evidence>
<feature type="compositionally biased region" description="Polar residues" evidence="1">
    <location>
        <begin position="1013"/>
        <end position="1034"/>
    </location>
</feature>
<protein>
    <recommendedName>
        <fullName evidence="4">GPI-anchored cell surface glycoprotein</fullName>
    </recommendedName>
</protein>
<evidence type="ECO:0000313" key="3">
    <source>
        <dbReference type="Proteomes" id="UP000234585"/>
    </source>
</evidence>
<feature type="compositionally biased region" description="Polar residues" evidence="1">
    <location>
        <begin position="1062"/>
        <end position="1072"/>
    </location>
</feature>
<feature type="compositionally biased region" description="Low complexity" evidence="1">
    <location>
        <begin position="942"/>
        <end position="959"/>
    </location>
</feature>
<feature type="compositionally biased region" description="Polar residues" evidence="1">
    <location>
        <begin position="296"/>
        <end position="307"/>
    </location>
</feature>
<proteinExistence type="predicted"/>
<feature type="compositionally biased region" description="Basic and acidic residues" evidence="1">
    <location>
        <begin position="649"/>
        <end position="661"/>
    </location>
</feature>
<evidence type="ECO:0000256" key="1">
    <source>
        <dbReference type="SAM" id="MobiDB-lite"/>
    </source>
</evidence>
<feature type="region of interest" description="Disordered" evidence="1">
    <location>
        <begin position="183"/>
        <end position="592"/>
    </location>
</feature>
<dbReference type="RefSeq" id="XP_024672134.1">
    <property type="nucleotide sequence ID" value="XM_024818740.1"/>
</dbReference>
<sequence>MSLNGLDNPAVNEAFQTVLHEAGGWFLLKYVSRDEVALFDRGTGGVPDVRNAIDAFEENSPLYGVLQYRRRKVVLSYLPDDVSRLVKARTTVQFQSVLDRFSPHDAVFSFSSASGLSESSLSSTCLLHTATDSMTSSSSGSLRRRKLMKIAEDAEESPSDRDVASTYDAGSSIHQRTFSTLSDATATPSAHGASSTQEPSGSEQPAAPAPTASIASRPSSLAPSRPGTRGSDMVHGDSTTHPTITPDRPGSSRSFQPPTMSATNGSNAYVNNQSSSASISERPSSSAHAREDLPHPSSQSRMSTQSARPAFQDLDRAGTPTMPKVKLGPRPSVGSSGRPRTAGNNTSRRVEQRPVASLPTGMRSSSFRKANPIDARPRSQGSTSATMSGGKAPPVPPLAVPPFSMSIPRSKLSPGAKSLSALSSAGTSHERERLMKAVQMRKAQMEKRAAEGKNIRVQEGRGSEPKVNGSSTEDKENAREQLDRKHQKRVDVSASSKEPLSEVQISVTPESAGRTVEPPTERPAEQPIDQPVEHSVEHPVERPNERPAGLDSVAEEHMSADSSDPESDGETTVSEFAGDEPLITSFPTPGSRVLTDRSAALEALEQRQTAQVRPETETEVVEEEALAVSVDNQTKSGPVSPSVLINVPPEKKPQNPPEKEITVPSSPPPTAKPLVPGEREAEIITKPAESVRPQDVPVPTSPSPDPQPTPVPDSSSVIASPAGEPEHELTPENLNVEQPAVTRQDNPKPFLEPIQVPTPEYSDDDNLLSDDSFMEELTSATVEEAKPISVGKSPLSPGYPNDSNGRAAPDAWKTSRAVTNPSAVDHQSHDAHAATATRSVSSPFTEVDSPSGPVLTAKKVNLSSGISQRIKALEKLSSQKPSPGFGQPWAPPVAPPSLDKLRKRASVSLGGPLDLPSGPPNGSPGSDAFSRASSVARRGSQASTRPTTRRTSSVSVTARIIRSPTESRRESVVEPSGLSGLNLQASPLTVEHDTCEAPEAAQAPEASKAPETPLSQDLTGNHSEVRSMSASSAGSGPRVISTPMPRSESRMSVSPGPKNESPLGSKTPSDIASSPEDNKKESRTSRLLRRMSSMTTSSRKSPPVKEQDIPAENKSPEKPAVPAGNAQAVEIGELNVQFPGTLLWKRRYVRVEGDGSLVLGPGISDSTSRIAVKRYHLSELRTPCLPDEDEQELPNSIILDFLDGRTLQCACESRQGQASVLQTLIGAHSAHR</sequence>
<feature type="region of interest" description="Disordered" evidence="1">
    <location>
        <begin position="872"/>
        <end position="1123"/>
    </location>
</feature>
<feature type="compositionally biased region" description="Basic and acidic residues" evidence="1">
    <location>
        <begin position="443"/>
        <end position="464"/>
    </location>
</feature>
<accession>A0A2I2FBW8</accession>
<feature type="compositionally biased region" description="Polar residues" evidence="1">
    <location>
        <begin position="251"/>
        <end position="273"/>
    </location>
</feature>
<feature type="compositionally biased region" description="Low complexity" evidence="1">
    <location>
        <begin position="410"/>
        <end position="427"/>
    </location>
</feature>
<feature type="compositionally biased region" description="Low complexity" evidence="1">
    <location>
        <begin position="906"/>
        <end position="916"/>
    </location>
</feature>
<dbReference type="GeneID" id="36525900"/>
<dbReference type="SUPFAM" id="SSF55753">
    <property type="entry name" value="Actin depolymerizing proteins"/>
    <property type="match status" value="1"/>
</dbReference>
<name>A0A2I2FBW8_ASPCN</name>
<dbReference type="Gene3D" id="3.40.20.10">
    <property type="entry name" value="Severin"/>
    <property type="match status" value="1"/>
</dbReference>
<feature type="compositionally biased region" description="Polar residues" evidence="1">
    <location>
        <begin position="183"/>
        <end position="203"/>
    </location>
</feature>
<dbReference type="InterPro" id="IPR029006">
    <property type="entry name" value="ADF-H/Gelsolin-like_dom_sf"/>
</dbReference>
<feature type="compositionally biased region" description="Basic and acidic residues" evidence="1">
    <location>
        <begin position="531"/>
        <end position="545"/>
    </location>
</feature>
<feature type="compositionally biased region" description="Acidic residues" evidence="1">
    <location>
        <begin position="761"/>
        <end position="774"/>
    </location>
</feature>
<feature type="compositionally biased region" description="Low complexity" evidence="1">
    <location>
        <begin position="274"/>
        <end position="287"/>
    </location>
</feature>
<reference evidence="2 3" key="1">
    <citation type="submission" date="2017-12" db="EMBL/GenBank/DDBJ databases">
        <authorList>
            <consortium name="DOE Joint Genome Institute"/>
            <person name="Haridas S."/>
            <person name="Kjaerbolling I."/>
            <person name="Vesth T.C."/>
            <person name="Frisvad J.C."/>
            <person name="Nybo J.L."/>
            <person name="Theobald S."/>
            <person name="Kuo A."/>
            <person name="Bowyer P."/>
            <person name="Matsuda Y."/>
            <person name="Mondo S."/>
            <person name="Lyhne E.K."/>
            <person name="Kogle M.E."/>
            <person name="Clum A."/>
            <person name="Lipzen A."/>
            <person name="Salamov A."/>
            <person name="Ngan C.Y."/>
            <person name="Daum C."/>
            <person name="Chiniquy J."/>
            <person name="Barry K."/>
            <person name="LaButti K."/>
            <person name="Simmons B.A."/>
            <person name="Magnuson J.K."/>
            <person name="Mortensen U.H."/>
            <person name="Larsen T.O."/>
            <person name="Grigoriev I.V."/>
            <person name="Baker S.E."/>
            <person name="Andersen M.R."/>
            <person name="Nordberg H.P."/>
            <person name="Cantor M.N."/>
            <person name="Hua S.X."/>
        </authorList>
    </citation>
    <scope>NUCLEOTIDE SEQUENCE [LARGE SCALE GENOMIC DNA]</scope>
    <source>
        <strain evidence="2 3">CBS 102.13</strain>
    </source>
</reference>
<feature type="region of interest" description="Disordered" evidence="1">
    <location>
        <begin position="605"/>
        <end position="856"/>
    </location>
</feature>
<feature type="compositionally biased region" description="Basic and acidic residues" evidence="1">
    <location>
        <begin position="472"/>
        <end position="484"/>
    </location>
</feature>
<feature type="compositionally biased region" description="Polar residues" evidence="1">
    <location>
        <begin position="732"/>
        <end position="744"/>
    </location>
</feature>
<dbReference type="STRING" id="41067.A0A2I2FBW8"/>
<feature type="compositionally biased region" description="Pro residues" evidence="1">
    <location>
        <begin position="699"/>
        <end position="711"/>
    </location>
</feature>
<feature type="compositionally biased region" description="Low complexity" evidence="1">
    <location>
        <begin position="997"/>
        <end position="1011"/>
    </location>
</feature>
<dbReference type="AlphaFoldDB" id="A0A2I2FBW8"/>
<dbReference type="Proteomes" id="UP000234585">
    <property type="component" value="Unassembled WGS sequence"/>
</dbReference>
<evidence type="ECO:0000313" key="2">
    <source>
        <dbReference type="EMBL" id="PLB38122.1"/>
    </source>
</evidence>
<feature type="compositionally biased region" description="Polar residues" evidence="1">
    <location>
        <begin position="493"/>
        <end position="509"/>
    </location>
</feature>
<gene>
    <name evidence="2" type="ORF">BDW47DRAFT_31956</name>
</gene>
<organism evidence="2 3">
    <name type="scientific">Aspergillus candidus</name>
    <dbReference type="NCBI Taxonomy" id="41067"/>
    <lineage>
        <taxon>Eukaryota</taxon>
        <taxon>Fungi</taxon>
        <taxon>Dikarya</taxon>
        <taxon>Ascomycota</taxon>
        <taxon>Pezizomycotina</taxon>
        <taxon>Eurotiomycetes</taxon>
        <taxon>Eurotiomycetidae</taxon>
        <taxon>Eurotiales</taxon>
        <taxon>Aspergillaceae</taxon>
        <taxon>Aspergillus</taxon>
        <taxon>Aspergillus subgen. Circumdati</taxon>
    </lineage>
</organism>
<keyword evidence="3" id="KW-1185">Reference proteome</keyword>
<feature type="compositionally biased region" description="Low complexity" evidence="1">
    <location>
        <begin position="1090"/>
        <end position="1099"/>
    </location>
</feature>
<feature type="compositionally biased region" description="Polar residues" evidence="1">
    <location>
        <begin position="630"/>
        <end position="639"/>
    </location>
</feature>
<feature type="compositionally biased region" description="Low complexity" evidence="1">
    <location>
        <begin position="205"/>
        <end position="226"/>
    </location>
</feature>
<dbReference type="OrthoDB" id="74412at2759"/>